<dbReference type="GO" id="GO:0016491">
    <property type="term" value="F:oxidoreductase activity"/>
    <property type="evidence" value="ECO:0007669"/>
    <property type="project" value="InterPro"/>
</dbReference>
<dbReference type="InterPro" id="IPR036249">
    <property type="entry name" value="Thioredoxin-like_sf"/>
</dbReference>
<dbReference type="Gene3D" id="3.40.30.10">
    <property type="entry name" value="Glutaredoxin"/>
    <property type="match status" value="1"/>
</dbReference>
<dbReference type="SUPFAM" id="SSF52833">
    <property type="entry name" value="Thioredoxin-like"/>
    <property type="match status" value="1"/>
</dbReference>
<dbReference type="AlphaFoldDB" id="A0A1T0CDD1"/>
<evidence type="ECO:0000313" key="12">
    <source>
        <dbReference type="Proteomes" id="UP000191094"/>
    </source>
</evidence>
<dbReference type="InterPro" id="IPR013766">
    <property type="entry name" value="Thioredoxin_domain"/>
</dbReference>
<keyword evidence="12" id="KW-1185">Reference proteome</keyword>
<name>A0A1T0CDD1_9GAMM</name>
<comment type="subcellular location">
    <subcellularLocation>
        <location evidence="1 7">Periplasm</location>
    </subcellularLocation>
</comment>
<evidence type="ECO:0000256" key="3">
    <source>
        <dbReference type="ARBA" id="ARBA00022729"/>
    </source>
</evidence>
<evidence type="ECO:0000313" key="11">
    <source>
        <dbReference type="EMBL" id="OOS20342.1"/>
    </source>
</evidence>
<evidence type="ECO:0000256" key="6">
    <source>
        <dbReference type="ARBA" id="ARBA00023284"/>
    </source>
</evidence>
<dbReference type="InterPro" id="IPR050824">
    <property type="entry name" value="Thiol_disulfide_DsbA"/>
</dbReference>
<evidence type="ECO:0000259" key="10">
    <source>
        <dbReference type="PROSITE" id="PS51352"/>
    </source>
</evidence>
<dbReference type="GO" id="GO:0042597">
    <property type="term" value="C:periplasmic space"/>
    <property type="evidence" value="ECO:0007669"/>
    <property type="project" value="UniProtKB-SubCell"/>
</dbReference>
<proteinExistence type="inferred from homology"/>
<dbReference type="OrthoDB" id="9784896at2"/>
<evidence type="ECO:0000256" key="4">
    <source>
        <dbReference type="ARBA" id="ARBA00022764"/>
    </source>
</evidence>
<evidence type="ECO:0000256" key="7">
    <source>
        <dbReference type="PIRNR" id="PIRNR001488"/>
    </source>
</evidence>
<dbReference type="PROSITE" id="PS51352">
    <property type="entry name" value="THIOREDOXIN_2"/>
    <property type="match status" value="1"/>
</dbReference>
<dbReference type="InterPro" id="IPR001853">
    <property type="entry name" value="DSBA-like_thioredoxin_dom"/>
</dbReference>
<dbReference type="Proteomes" id="UP000191094">
    <property type="component" value="Unassembled WGS sequence"/>
</dbReference>
<evidence type="ECO:0000256" key="5">
    <source>
        <dbReference type="ARBA" id="ARBA00023157"/>
    </source>
</evidence>
<dbReference type="PANTHER" id="PTHR35891">
    <property type="entry name" value="THIOL:DISULFIDE INTERCHANGE PROTEIN DSBA"/>
    <property type="match status" value="1"/>
</dbReference>
<dbReference type="PANTHER" id="PTHR35891:SF2">
    <property type="entry name" value="THIOL:DISULFIDE INTERCHANGE PROTEIN DSBA"/>
    <property type="match status" value="1"/>
</dbReference>
<comment type="similarity">
    <text evidence="2">Belongs to the thioredoxin family. DsbA subfamily.</text>
</comment>
<evidence type="ECO:0000256" key="1">
    <source>
        <dbReference type="ARBA" id="ARBA00004418"/>
    </source>
</evidence>
<organism evidence="11 12">
    <name type="scientific">Lwoffella lincolnii</name>
    <dbReference type="NCBI Taxonomy" id="90241"/>
    <lineage>
        <taxon>Bacteria</taxon>
        <taxon>Pseudomonadati</taxon>
        <taxon>Pseudomonadota</taxon>
        <taxon>Gammaproteobacteria</taxon>
        <taxon>Moraxellales</taxon>
        <taxon>Moraxellaceae</taxon>
        <taxon>Lwoffella</taxon>
    </lineage>
</organism>
<protein>
    <recommendedName>
        <fullName evidence="7">Thiol:disulfide interchange protein</fullName>
    </recommendedName>
</protein>
<evidence type="ECO:0000256" key="2">
    <source>
        <dbReference type="ARBA" id="ARBA00005791"/>
    </source>
</evidence>
<gene>
    <name evidence="11" type="ORF">B0682_06865</name>
</gene>
<dbReference type="RefSeq" id="WP_078307709.1">
    <property type="nucleotide sequence ID" value="NZ_CP147511.1"/>
</dbReference>
<keyword evidence="4 7" id="KW-0574">Periplasm</keyword>
<evidence type="ECO:0000256" key="9">
    <source>
        <dbReference type="SAM" id="SignalP"/>
    </source>
</evidence>
<keyword evidence="6" id="KW-0676">Redox-active center</keyword>
<dbReference type="CDD" id="cd03019">
    <property type="entry name" value="DsbA_DsbA"/>
    <property type="match status" value="1"/>
</dbReference>
<keyword evidence="5 7" id="KW-1015">Disulfide bond</keyword>
<reference evidence="11 12" key="1">
    <citation type="submission" date="2017-02" db="EMBL/GenBank/DDBJ databases">
        <title>Draft genome sequence of Moraxella lincolnii CCUG 9405T type strain.</title>
        <authorList>
            <person name="Salva-Serra F."/>
            <person name="Engstrom-Jakobsson H."/>
            <person name="Thorell K."/>
            <person name="Jaen-Luchoro D."/>
            <person name="Gonzales-Siles L."/>
            <person name="Karlsson R."/>
            <person name="Yazdan S."/>
            <person name="Boulund F."/>
            <person name="Johnning A."/>
            <person name="Engstrand L."/>
            <person name="Kristiansson E."/>
            <person name="Moore E."/>
        </authorList>
    </citation>
    <scope>NUCLEOTIDE SEQUENCE [LARGE SCALE GENOMIC DNA]</scope>
    <source>
        <strain evidence="11 12">CCUG 9405</strain>
    </source>
</reference>
<dbReference type="STRING" id="90241.B0682_06865"/>
<feature type="signal peptide" evidence="9">
    <location>
        <begin position="1"/>
        <end position="25"/>
    </location>
</feature>
<feature type="disulfide bond" description="Redox-active" evidence="8">
    <location>
        <begin position="58"/>
        <end position="61"/>
    </location>
</feature>
<feature type="chain" id="PRO_5012164979" description="Thiol:disulfide interchange protein" evidence="9">
    <location>
        <begin position="26"/>
        <end position="209"/>
    </location>
</feature>
<dbReference type="PIRSF" id="PIRSF001488">
    <property type="entry name" value="Tdi_protein"/>
    <property type="match status" value="1"/>
</dbReference>
<keyword evidence="3 9" id="KW-0732">Signal</keyword>
<evidence type="ECO:0000256" key="8">
    <source>
        <dbReference type="PIRSR" id="PIRSR001488-1"/>
    </source>
</evidence>
<dbReference type="EMBL" id="MUYT01000008">
    <property type="protein sequence ID" value="OOS20342.1"/>
    <property type="molecule type" value="Genomic_DNA"/>
</dbReference>
<accession>A0A1T0CDD1</accession>
<sequence>MKLAFNLAATALAVGISMVGITAHAATFQEGTDYHVLDNPDNIKGDNVVVREFFWYGCPHCYSLEPHMDKWLKSKPADVAFFRTPAAMNPVWETNARGFYAAQLMGHEDKTHIQLFDAIHKGNERPFDKASLTNWYTAQGLDKGKFSGLYDSFAVNARIARTQEASQRYGLTGVPAVVVHGKYVVQGESEKVPQVVDFLIDKVRAENKQ</sequence>
<feature type="domain" description="Thioredoxin" evidence="10">
    <location>
        <begin position="17"/>
        <end position="201"/>
    </location>
</feature>
<dbReference type="InterPro" id="IPR023205">
    <property type="entry name" value="DsbA/DsbL"/>
</dbReference>
<comment type="caution">
    <text evidence="11">The sequence shown here is derived from an EMBL/GenBank/DDBJ whole genome shotgun (WGS) entry which is preliminary data.</text>
</comment>
<dbReference type="Pfam" id="PF01323">
    <property type="entry name" value="DSBA"/>
    <property type="match status" value="1"/>
</dbReference>